<keyword evidence="7" id="KW-0406">Ion transport</keyword>
<evidence type="ECO:0000256" key="7">
    <source>
        <dbReference type="HAMAP-Rule" id="MF_01844"/>
    </source>
</evidence>
<dbReference type="InterPro" id="IPR004670">
    <property type="entry name" value="NhaA"/>
</dbReference>
<feature type="transmembrane region" description="Helical" evidence="7">
    <location>
        <begin position="69"/>
        <end position="89"/>
    </location>
</feature>
<sequence>MCQRIKMYFVKKNIFLDFVKSESFGGIFLFISAVLAMICANSAIAPYYFELWHTQIGWVFGKTFVGFSLHEWIDDVFMAFFFLLVGLEIKREVLYGELCGFQKAAFPVIAALGGMLVPGLIYYSLNVNTNSAHGFGIPMATDIAFALGVILLLGKRVPTSLKVFLVTLAVADDLGAIIVIAIFYSTNLQITWLLCSGAILAMLIGLNKMGVRHLLPYLLLGVFLWITTYNSGIHATIAAVALAFTIPIKVSQQSELLQTFYQSLQRFKDSLMHSPPLNKPLDQEQRDSLYALRSATRSLQSPLERLERVLHPYGAYLIMPLFALANAGVHIGAQLHFNVDKILLGVMLGLIVGKPAGIFLITFLAEKIKIAKRPDGVSWWQILGAGMLAGIGFTMSMFISNIAFNSKEAMEVSKIAILLGSMASGILGTFYLLILGSFLKAKN</sequence>
<evidence type="ECO:0000256" key="6">
    <source>
        <dbReference type="ARBA" id="ARBA00023136"/>
    </source>
</evidence>
<evidence type="ECO:0000256" key="1">
    <source>
        <dbReference type="ARBA" id="ARBA00004429"/>
    </source>
</evidence>
<dbReference type="PANTHER" id="PTHR30341:SF0">
    <property type="entry name" value="NA(+)_H(+) ANTIPORTER NHAA"/>
    <property type="match status" value="1"/>
</dbReference>
<dbReference type="GO" id="GO:0015385">
    <property type="term" value="F:sodium:proton antiporter activity"/>
    <property type="evidence" value="ECO:0007669"/>
    <property type="project" value="UniProtKB-UniRule"/>
</dbReference>
<evidence type="ECO:0000256" key="2">
    <source>
        <dbReference type="ARBA" id="ARBA00022475"/>
    </source>
</evidence>
<feature type="transmembrane region" description="Helical" evidence="7">
    <location>
        <begin position="163"/>
        <end position="184"/>
    </location>
</feature>
<feature type="transmembrane region" description="Helical" evidence="7">
    <location>
        <begin position="21"/>
        <end position="49"/>
    </location>
</feature>
<keyword evidence="5 7" id="KW-1133">Transmembrane helix</keyword>
<dbReference type="PANTHER" id="PTHR30341">
    <property type="entry name" value="SODIUM ION/PROTON ANTIPORTER NHAA-RELATED"/>
    <property type="match status" value="1"/>
</dbReference>
<dbReference type="GO" id="GO:0006885">
    <property type="term" value="P:regulation of pH"/>
    <property type="evidence" value="ECO:0007669"/>
    <property type="project" value="UniProtKB-UniRule"/>
</dbReference>
<evidence type="ECO:0000256" key="4">
    <source>
        <dbReference type="ARBA" id="ARBA00022692"/>
    </source>
</evidence>
<reference evidence="8 9" key="1">
    <citation type="journal article" date="2011" name="Vet. Res.">
        <title>Genome sequence of Helicobacter suis supports its role in gastric pathology.</title>
        <authorList>
            <person name="Vermoote M."/>
            <person name="Vandekerckhove T.T."/>
            <person name="Flahou B."/>
            <person name="Pasmans F."/>
            <person name="Smet A."/>
            <person name="De Groote D."/>
            <person name="Van Criekinge W."/>
            <person name="Ducatelle R."/>
            <person name="Haesebrouck F."/>
        </authorList>
    </citation>
    <scope>NUCLEOTIDE SEQUENCE [LARGE SCALE GENOMIC DNA]</scope>
    <source>
        <strain evidence="8 9">HS5</strain>
    </source>
</reference>
<feature type="transmembrane region" description="Helical" evidence="7">
    <location>
        <begin position="342"/>
        <end position="365"/>
    </location>
</feature>
<gene>
    <name evidence="7" type="primary">nhaA</name>
    <name evidence="8" type="ORF">HSUHS5_0757</name>
</gene>
<comment type="caution">
    <text evidence="8">The sequence shown here is derived from an EMBL/GenBank/DDBJ whole genome shotgun (WGS) entry which is preliminary data.</text>
</comment>
<feature type="transmembrane region" description="Helical" evidence="7">
    <location>
        <begin position="377"/>
        <end position="404"/>
    </location>
</feature>
<proteinExistence type="inferred from homology"/>
<accession>E7G463</accession>
<dbReference type="AlphaFoldDB" id="E7G463"/>
<dbReference type="GO" id="GO:0005886">
    <property type="term" value="C:plasma membrane"/>
    <property type="evidence" value="ECO:0007669"/>
    <property type="project" value="UniProtKB-SubCell"/>
</dbReference>
<feature type="transmembrane region" description="Helical" evidence="7">
    <location>
        <begin position="218"/>
        <end position="246"/>
    </location>
</feature>
<organism evidence="8 9">
    <name type="scientific">Helicobacter suis HS5</name>
    <dbReference type="NCBI Taxonomy" id="710394"/>
    <lineage>
        <taxon>Bacteria</taxon>
        <taxon>Pseudomonadati</taxon>
        <taxon>Campylobacterota</taxon>
        <taxon>Epsilonproteobacteria</taxon>
        <taxon>Campylobacterales</taxon>
        <taxon>Helicobacteraceae</taxon>
        <taxon>Helicobacter</taxon>
    </lineage>
</organism>
<dbReference type="HAMAP" id="MF_01844">
    <property type="entry name" value="NhaA"/>
    <property type="match status" value="1"/>
</dbReference>
<dbReference type="Gene3D" id="1.20.1530.10">
    <property type="entry name" value="Na+/H+ antiporter like domain"/>
    <property type="match status" value="1"/>
</dbReference>
<feature type="transmembrane region" description="Helical" evidence="7">
    <location>
        <begin position="101"/>
        <end position="123"/>
    </location>
</feature>
<keyword evidence="7" id="KW-0915">Sodium</keyword>
<feature type="transmembrane region" description="Helical" evidence="7">
    <location>
        <begin position="135"/>
        <end position="154"/>
    </location>
</feature>
<dbReference type="NCBIfam" id="TIGR00773">
    <property type="entry name" value="NhaA"/>
    <property type="match status" value="1"/>
</dbReference>
<evidence type="ECO:0000256" key="5">
    <source>
        <dbReference type="ARBA" id="ARBA00022989"/>
    </source>
</evidence>
<dbReference type="EMBL" id="ADHO01000123">
    <property type="protein sequence ID" value="EFX41845.1"/>
    <property type="molecule type" value="Genomic_DNA"/>
</dbReference>
<keyword evidence="2 7" id="KW-1003">Cell membrane</keyword>
<dbReference type="Proteomes" id="UP000054093">
    <property type="component" value="Unassembled WGS sequence"/>
</dbReference>
<dbReference type="NCBIfam" id="NF011428">
    <property type="entry name" value="PRK14856.1"/>
    <property type="match status" value="1"/>
</dbReference>
<keyword evidence="7" id="KW-0050">Antiport</keyword>
<comment type="catalytic activity">
    <reaction evidence="7">
        <text>Na(+)(in) + 2 H(+)(out) = Na(+)(out) + 2 H(+)(in)</text>
        <dbReference type="Rhea" id="RHEA:29251"/>
        <dbReference type="ChEBI" id="CHEBI:15378"/>
        <dbReference type="ChEBI" id="CHEBI:29101"/>
    </reaction>
</comment>
<evidence type="ECO:0000256" key="3">
    <source>
        <dbReference type="ARBA" id="ARBA00022519"/>
    </source>
</evidence>
<feature type="transmembrane region" description="Helical" evidence="7">
    <location>
        <begin position="190"/>
        <end position="206"/>
    </location>
</feature>
<keyword evidence="7" id="KW-0813">Transport</keyword>
<keyword evidence="6 7" id="KW-0472">Membrane</keyword>
<dbReference type="Pfam" id="PF06965">
    <property type="entry name" value="Na_H_antiport_1"/>
    <property type="match status" value="1"/>
</dbReference>
<keyword evidence="4 7" id="KW-0812">Transmembrane</keyword>
<keyword evidence="7" id="KW-0739">Sodium transport</keyword>
<evidence type="ECO:0000313" key="8">
    <source>
        <dbReference type="EMBL" id="EFX41845.1"/>
    </source>
</evidence>
<comment type="function">
    <text evidence="7">Na(+)/H(+) antiporter that extrudes sodium in exchange for external protons.</text>
</comment>
<comment type="subcellular location">
    <subcellularLocation>
        <location evidence="1">Cell inner membrane</location>
        <topology evidence="1">Multi-pass membrane protein</topology>
    </subcellularLocation>
    <subcellularLocation>
        <location evidence="7">Cell membrane</location>
        <topology evidence="7">Multi-pass membrane protein</topology>
    </subcellularLocation>
</comment>
<feature type="transmembrane region" description="Helical" evidence="7">
    <location>
        <begin position="313"/>
        <end position="335"/>
    </location>
</feature>
<evidence type="ECO:0000313" key="9">
    <source>
        <dbReference type="Proteomes" id="UP000054093"/>
    </source>
</evidence>
<feature type="transmembrane region" description="Helical" evidence="7">
    <location>
        <begin position="416"/>
        <end position="439"/>
    </location>
</feature>
<keyword evidence="3" id="KW-0997">Cell inner membrane</keyword>
<dbReference type="InterPro" id="IPR023171">
    <property type="entry name" value="Na/H_antiporter_dom_sf"/>
</dbReference>
<name>E7G463_9HELI</name>
<protein>
    <recommendedName>
        <fullName evidence="7">Na(+)/H(+) antiporter NhaA</fullName>
    </recommendedName>
    <alternativeName>
        <fullName evidence="7">Sodium/proton antiporter NhaA</fullName>
    </alternativeName>
</protein>
<comment type="similarity">
    <text evidence="7">Belongs to the NhaA Na(+)/H(+) (TC 2.A.33) antiporter family.</text>
</comment>